<dbReference type="InterPro" id="IPR026358">
    <property type="entry name" value="Orph_peri_GRRM"/>
</dbReference>
<sequence>MIKKLSIIALTLCLAVTYQSPSWAGKVLDKIKQTGVITAGTRKDAIPFAYVNEQGKWVGYSVDILEIIRKDVEKKLGKPIKLQLVEVTPQNRFEKIKNGSIDIECASTTFTWERDKQVDFTISYFASGTKILVKKGSQLGTIESLAGRKVGVIPNTTNEQAIKIQQPAAKLVTVKDRNEGLKKLETGEIEAFASDGILLQGLKKEAKNPNSLDVVPEFPYAYESYSCMIPQDESAWRDTINYSLVKFMEGIISDQPKTVTIYEKWFGDEGVTPYSREIINEYFQGIVNSYEWIPIVDY</sequence>
<keyword evidence="2" id="KW-0813">Transport</keyword>
<gene>
    <name evidence="6" type="ORF">AsFPU1_3361</name>
</gene>
<comment type="similarity">
    <text evidence="1">Belongs to the bacterial solute-binding protein 3 family.</text>
</comment>
<protein>
    <submittedName>
        <fullName evidence="6">Extracellular solute-binding protein family 1</fullName>
    </submittedName>
</protein>
<dbReference type="InterPro" id="IPR001638">
    <property type="entry name" value="Solute-binding_3/MltF_N"/>
</dbReference>
<feature type="chain" id="PRO_5019082315" evidence="4">
    <location>
        <begin position="25"/>
        <end position="298"/>
    </location>
</feature>
<dbReference type="PANTHER" id="PTHR30085">
    <property type="entry name" value="AMINO ACID ABC TRANSPORTER PERMEASE"/>
    <property type="match status" value="1"/>
</dbReference>
<evidence type="ECO:0000256" key="2">
    <source>
        <dbReference type="ARBA" id="ARBA00022448"/>
    </source>
</evidence>
<dbReference type="OrthoDB" id="9777941at2"/>
<keyword evidence="7" id="KW-1185">Reference proteome</keyword>
<feature type="domain" description="Solute-binding protein family 3/N-terminal" evidence="5">
    <location>
        <begin position="36"/>
        <end position="269"/>
    </location>
</feature>
<accession>A0A401IL23</accession>
<keyword evidence="3 4" id="KW-0732">Signal</keyword>
<dbReference type="Gene3D" id="3.40.190.10">
    <property type="entry name" value="Periplasmic binding protein-like II"/>
    <property type="match status" value="2"/>
</dbReference>
<evidence type="ECO:0000256" key="3">
    <source>
        <dbReference type="ARBA" id="ARBA00022729"/>
    </source>
</evidence>
<dbReference type="InterPro" id="IPR051455">
    <property type="entry name" value="Bact_solute-bind_prot3"/>
</dbReference>
<dbReference type="SMART" id="SM00062">
    <property type="entry name" value="PBPb"/>
    <property type="match status" value="1"/>
</dbReference>
<evidence type="ECO:0000256" key="1">
    <source>
        <dbReference type="ARBA" id="ARBA00010333"/>
    </source>
</evidence>
<dbReference type="GO" id="GO:0030288">
    <property type="term" value="C:outer membrane-bounded periplasmic space"/>
    <property type="evidence" value="ECO:0007669"/>
    <property type="project" value="TreeGrafter"/>
</dbReference>
<reference evidence="7" key="1">
    <citation type="submission" date="2017-05" db="EMBL/GenBank/DDBJ databases">
        <title>Physiological properties and genetic analysis related to exopolysaccharide production of fresh-water unicellular cyanobacterium Aphanothece sacrum, Suizenji Nori, that has been cultured as a food source in Japan.</title>
        <authorList>
            <person name="Kanesaki Y."/>
            <person name="Yoshikawa S."/>
            <person name="Ohki K."/>
        </authorList>
    </citation>
    <scope>NUCLEOTIDE SEQUENCE [LARGE SCALE GENOMIC DNA]</scope>
    <source>
        <strain evidence="7">FPU1</strain>
    </source>
</reference>
<comment type="caution">
    <text evidence="6">The sequence shown here is derived from an EMBL/GenBank/DDBJ whole genome shotgun (WGS) entry which is preliminary data.</text>
</comment>
<evidence type="ECO:0000313" key="7">
    <source>
        <dbReference type="Proteomes" id="UP000287247"/>
    </source>
</evidence>
<dbReference type="GO" id="GO:0005576">
    <property type="term" value="C:extracellular region"/>
    <property type="evidence" value="ECO:0007669"/>
    <property type="project" value="TreeGrafter"/>
</dbReference>
<dbReference type="EMBL" id="BDQK01000014">
    <property type="protein sequence ID" value="GBF81938.1"/>
    <property type="molecule type" value="Genomic_DNA"/>
</dbReference>
<dbReference type="GO" id="GO:0006865">
    <property type="term" value="P:amino acid transport"/>
    <property type="evidence" value="ECO:0007669"/>
    <property type="project" value="TreeGrafter"/>
</dbReference>
<dbReference type="RefSeq" id="WP_124971426.1">
    <property type="nucleotide sequence ID" value="NZ_BDQK01000014.1"/>
</dbReference>
<evidence type="ECO:0000259" key="5">
    <source>
        <dbReference type="SMART" id="SM00062"/>
    </source>
</evidence>
<dbReference type="CDD" id="cd13688">
    <property type="entry name" value="PBP2_GltI_DEBP"/>
    <property type="match status" value="1"/>
</dbReference>
<dbReference type="Pfam" id="PF00497">
    <property type="entry name" value="SBP_bac_3"/>
    <property type="match status" value="1"/>
</dbReference>
<dbReference type="SUPFAM" id="SSF53850">
    <property type="entry name" value="Periplasmic binding protein-like II"/>
    <property type="match status" value="1"/>
</dbReference>
<name>A0A401IL23_APHSA</name>
<evidence type="ECO:0000256" key="4">
    <source>
        <dbReference type="SAM" id="SignalP"/>
    </source>
</evidence>
<dbReference type="PANTHER" id="PTHR30085:SF6">
    <property type="entry name" value="ABC TRANSPORTER GLUTAMINE-BINDING PROTEIN GLNH"/>
    <property type="match status" value="1"/>
</dbReference>
<dbReference type="NCBIfam" id="TIGR04262">
    <property type="entry name" value="orph_peri_GRRM"/>
    <property type="match status" value="1"/>
</dbReference>
<organism evidence="6 7">
    <name type="scientific">Aphanothece sacrum FPU1</name>
    <dbReference type="NCBI Taxonomy" id="1920663"/>
    <lineage>
        <taxon>Bacteria</taxon>
        <taxon>Bacillati</taxon>
        <taxon>Cyanobacteriota</taxon>
        <taxon>Cyanophyceae</taxon>
        <taxon>Oscillatoriophycideae</taxon>
        <taxon>Chroococcales</taxon>
        <taxon>Aphanothecaceae</taxon>
        <taxon>Aphanothece</taxon>
    </lineage>
</organism>
<dbReference type="AlphaFoldDB" id="A0A401IL23"/>
<evidence type="ECO:0000313" key="6">
    <source>
        <dbReference type="EMBL" id="GBF81938.1"/>
    </source>
</evidence>
<dbReference type="Proteomes" id="UP000287247">
    <property type="component" value="Unassembled WGS sequence"/>
</dbReference>
<proteinExistence type="inferred from homology"/>
<feature type="signal peptide" evidence="4">
    <location>
        <begin position="1"/>
        <end position="24"/>
    </location>
</feature>